<protein>
    <recommendedName>
        <fullName evidence="2">F-box domain-containing protein</fullName>
    </recommendedName>
</protein>
<feature type="domain" description="F-box" evidence="2">
    <location>
        <begin position="60"/>
        <end position="103"/>
    </location>
</feature>
<feature type="region of interest" description="Disordered" evidence="1">
    <location>
        <begin position="392"/>
        <end position="430"/>
    </location>
</feature>
<dbReference type="Proteomes" id="UP000799291">
    <property type="component" value="Unassembled WGS sequence"/>
</dbReference>
<dbReference type="InterPro" id="IPR001810">
    <property type="entry name" value="F-box_dom"/>
</dbReference>
<dbReference type="Pfam" id="PF12937">
    <property type="entry name" value="F-box-like"/>
    <property type="match status" value="1"/>
</dbReference>
<feature type="compositionally biased region" description="Polar residues" evidence="1">
    <location>
        <begin position="393"/>
        <end position="427"/>
    </location>
</feature>
<evidence type="ECO:0000313" key="3">
    <source>
        <dbReference type="EMBL" id="KAF2686820.1"/>
    </source>
</evidence>
<accession>A0A6G1J9C1</accession>
<dbReference type="SUPFAM" id="SSF81383">
    <property type="entry name" value="F-box domain"/>
    <property type="match status" value="1"/>
</dbReference>
<proteinExistence type="predicted"/>
<dbReference type="InterPro" id="IPR032675">
    <property type="entry name" value="LRR_dom_sf"/>
</dbReference>
<feature type="compositionally biased region" description="Pro residues" evidence="1">
    <location>
        <begin position="1"/>
        <end position="13"/>
    </location>
</feature>
<sequence length="616" mass="69820">MPDPSPSAPPRRPPSSHSKIHSKIHNSETQPSRGPLVNPPHHTWFTSPARSHANHGQGKELPLHLIQLILEYLDDVADLARITRTSRLFYYMTLPRLYEKVTLRSYADIRYVNGRPEGYGNGSPFAMGLNTLVSRTFTDYVQSFRVVGEWREHDLEDYSKGRVPDNSMMLQVALRAALDKMKNLTAFAWELNTKPLQSVYEGLMHKPSLTSLTLRCPTRRIPRPATAIPPLPNLITFVIYDIDPLCYPDNISLLLLTAKKLTNLKMHWNPRMRDSGEESVNLLQYFGRSLAAKHVIPLKRMALYNLYARNQDEGFEHVSDPMMMEEITLMNCMGSTDPMTVFLDDTWRIKSNHPVPHNLKMMRGDIIDKEHVTMLSKFRGLERLYLVSRPRSSKSTSLAATPNTPSGTTSGNTPATAPPTNGLTSAKGSPITEHQCKGLAGDYLAVIQSNHRSMRHLLLSDRWQLSSDALFRLCQTCPHLEQLGFACDIPPLESLRQIFELVPKLWAIRILVRPGSELAEKIDALDMEMHMFVLATELWQPGYQGLKYFGLGDKVFRLGDVVFPPKGRPSVPEGQEDSMNARRMGPVRKIEMVERGSVEWIEIWGMDSIEFEVGFP</sequence>
<feature type="region of interest" description="Disordered" evidence="1">
    <location>
        <begin position="1"/>
        <end position="56"/>
    </location>
</feature>
<reference evidence="3" key="1">
    <citation type="journal article" date="2020" name="Stud. Mycol.">
        <title>101 Dothideomycetes genomes: a test case for predicting lifestyles and emergence of pathogens.</title>
        <authorList>
            <person name="Haridas S."/>
            <person name="Albert R."/>
            <person name="Binder M."/>
            <person name="Bloem J."/>
            <person name="Labutti K."/>
            <person name="Salamov A."/>
            <person name="Andreopoulos B."/>
            <person name="Baker S."/>
            <person name="Barry K."/>
            <person name="Bills G."/>
            <person name="Bluhm B."/>
            <person name="Cannon C."/>
            <person name="Castanera R."/>
            <person name="Culley D."/>
            <person name="Daum C."/>
            <person name="Ezra D."/>
            <person name="Gonzalez J."/>
            <person name="Henrissat B."/>
            <person name="Kuo A."/>
            <person name="Liang C."/>
            <person name="Lipzen A."/>
            <person name="Lutzoni F."/>
            <person name="Magnuson J."/>
            <person name="Mondo S."/>
            <person name="Nolan M."/>
            <person name="Ohm R."/>
            <person name="Pangilinan J."/>
            <person name="Park H.-J."/>
            <person name="Ramirez L."/>
            <person name="Alfaro M."/>
            <person name="Sun H."/>
            <person name="Tritt A."/>
            <person name="Yoshinaga Y."/>
            <person name="Zwiers L.-H."/>
            <person name="Turgeon B."/>
            <person name="Goodwin S."/>
            <person name="Spatafora J."/>
            <person name="Crous P."/>
            <person name="Grigoriev I."/>
        </authorList>
    </citation>
    <scope>NUCLEOTIDE SEQUENCE</scope>
    <source>
        <strain evidence="3">CBS 122367</strain>
    </source>
</reference>
<gene>
    <name evidence="3" type="ORF">K458DRAFT_297608</name>
</gene>
<evidence type="ECO:0000313" key="4">
    <source>
        <dbReference type="Proteomes" id="UP000799291"/>
    </source>
</evidence>
<dbReference type="OrthoDB" id="5311681at2759"/>
<dbReference type="AlphaFoldDB" id="A0A6G1J9C1"/>
<dbReference type="InterPro" id="IPR036047">
    <property type="entry name" value="F-box-like_dom_sf"/>
</dbReference>
<keyword evidence="4" id="KW-1185">Reference proteome</keyword>
<dbReference type="Gene3D" id="3.80.10.10">
    <property type="entry name" value="Ribonuclease Inhibitor"/>
    <property type="match status" value="1"/>
</dbReference>
<evidence type="ECO:0000259" key="2">
    <source>
        <dbReference type="Pfam" id="PF12937"/>
    </source>
</evidence>
<dbReference type="EMBL" id="MU005576">
    <property type="protein sequence ID" value="KAF2686820.1"/>
    <property type="molecule type" value="Genomic_DNA"/>
</dbReference>
<dbReference type="SUPFAM" id="SSF52047">
    <property type="entry name" value="RNI-like"/>
    <property type="match status" value="1"/>
</dbReference>
<evidence type="ECO:0000256" key="1">
    <source>
        <dbReference type="SAM" id="MobiDB-lite"/>
    </source>
</evidence>
<name>A0A6G1J9C1_9PLEO</name>
<organism evidence="3 4">
    <name type="scientific">Lentithecium fluviatile CBS 122367</name>
    <dbReference type="NCBI Taxonomy" id="1168545"/>
    <lineage>
        <taxon>Eukaryota</taxon>
        <taxon>Fungi</taxon>
        <taxon>Dikarya</taxon>
        <taxon>Ascomycota</taxon>
        <taxon>Pezizomycotina</taxon>
        <taxon>Dothideomycetes</taxon>
        <taxon>Pleosporomycetidae</taxon>
        <taxon>Pleosporales</taxon>
        <taxon>Massarineae</taxon>
        <taxon>Lentitheciaceae</taxon>
        <taxon>Lentithecium</taxon>
    </lineage>
</organism>